<dbReference type="SUPFAM" id="SSF51905">
    <property type="entry name" value="FAD/NAD(P)-binding domain"/>
    <property type="match status" value="1"/>
</dbReference>
<evidence type="ECO:0000259" key="6">
    <source>
        <dbReference type="Pfam" id="PF14759"/>
    </source>
</evidence>
<evidence type="ECO:0000256" key="4">
    <source>
        <dbReference type="ARBA" id="ARBA00023002"/>
    </source>
</evidence>
<dbReference type="InterPro" id="IPR036188">
    <property type="entry name" value="FAD/NAD-bd_sf"/>
</dbReference>
<protein>
    <submittedName>
        <fullName evidence="7">Rubredoxin reductase</fullName>
        <ecNumber evidence="7">1.18.1.-</ecNumber>
    </submittedName>
</protein>
<keyword evidence="7" id="KW-0614">Plasmid</keyword>
<feature type="domain" description="FAD/NAD(P)-binding" evidence="5">
    <location>
        <begin position="4"/>
        <end position="298"/>
    </location>
</feature>
<evidence type="ECO:0000256" key="3">
    <source>
        <dbReference type="ARBA" id="ARBA00022827"/>
    </source>
</evidence>
<feature type="domain" description="Reductase C-terminal" evidence="6">
    <location>
        <begin position="317"/>
        <end position="400"/>
    </location>
</feature>
<keyword evidence="4 7" id="KW-0560">Oxidoreductase</keyword>
<geneLocation type="plasmid" evidence="7 8">
    <name>pROB01</name>
</geneLocation>
<proteinExistence type="predicted"/>
<evidence type="ECO:0000256" key="1">
    <source>
        <dbReference type="ARBA" id="ARBA00001974"/>
    </source>
</evidence>
<evidence type="ECO:0000256" key="2">
    <source>
        <dbReference type="ARBA" id="ARBA00022630"/>
    </source>
</evidence>
<reference evidence="7 8" key="1">
    <citation type="submission" date="2009-03" db="EMBL/GenBank/DDBJ databases">
        <title>Comparison of the complete genome sequences of Rhodococcus erythropolis PR4 and Rhodococcus opacus B4.</title>
        <authorList>
            <person name="Takarada H."/>
            <person name="Sekine M."/>
            <person name="Hosoyama A."/>
            <person name="Yamada R."/>
            <person name="Fujisawa T."/>
            <person name="Omata S."/>
            <person name="Shimizu A."/>
            <person name="Tsukatani N."/>
            <person name="Tanikawa S."/>
            <person name="Fujita N."/>
            <person name="Harayama S."/>
        </authorList>
    </citation>
    <scope>NUCLEOTIDE SEQUENCE [LARGE SCALE GENOMIC DNA]</scope>
    <source>
        <strain evidence="7 8">B4</strain>
        <plasmid evidence="7 8">pROB01</plasmid>
    </source>
</reference>
<dbReference type="GO" id="GO:0016651">
    <property type="term" value="F:oxidoreductase activity, acting on NAD(P)H"/>
    <property type="evidence" value="ECO:0007669"/>
    <property type="project" value="TreeGrafter"/>
</dbReference>
<name>C1BC82_RHOOB</name>
<dbReference type="AlphaFoldDB" id="C1BC82"/>
<dbReference type="SUPFAM" id="SSF55424">
    <property type="entry name" value="FAD/NAD-linked reductases, dimerisation (C-terminal) domain"/>
    <property type="match status" value="1"/>
</dbReference>
<dbReference type="InterPro" id="IPR028202">
    <property type="entry name" value="Reductase_C"/>
</dbReference>
<dbReference type="PATRIC" id="fig|632772.20.peg.8189"/>
<dbReference type="PANTHER" id="PTHR43557:SF2">
    <property type="entry name" value="RIESKE DOMAIN-CONTAINING PROTEIN-RELATED"/>
    <property type="match status" value="1"/>
</dbReference>
<dbReference type="Pfam" id="PF14759">
    <property type="entry name" value="Reductase_C"/>
    <property type="match status" value="1"/>
</dbReference>
<dbReference type="Pfam" id="PF07992">
    <property type="entry name" value="Pyr_redox_2"/>
    <property type="match status" value="1"/>
</dbReference>
<dbReference type="KEGG" id="rop:ROP_pROB01-04380"/>
<dbReference type="EC" id="1.18.1.-" evidence="7"/>
<dbReference type="Gene3D" id="3.50.50.60">
    <property type="entry name" value="FAD/NAD(P)-binding domain"/>
    <property type="match status" value="2"/>
</dbReference>
<dbReference type="HOGENOM" id="CLU_003291_4_0_11"/>
<comment type="cofactor">
    <cofactor evidence="1">
        <name>FAD</name>
        <dbReference type="ChEBI" id="CHEBI:57692"/>
    </cofactor>
</comment>
<dbReference type="InterPro" id="IPR016156">
    <property type="entry name" value="FAD/NAD-linked_Rdtase_dimer_sf"/>
</dbReference>
<dbReference type="PRINTS" id="PR00368">
    <property type="entry name" value="FADPNR"/>
</dbReference>
<evidence type="ECO:0000313" key="8">
    <source>
        <dbReference type="Proteomes" id="UP000002212"/>
    </source>
</evidence>
<dbReference type="PANTHER" id="PTHR43557">
    <property type="entry name" value="APOPTOSIS-INDUCING FACTOR 1"/>
    <property type="match status" value="1"/>
</dbReference>
<dbReference type="Gene3D" id="3.30.390.30">
    <property type="match status" value="1"/>
</dbReference>
<dbReference type="PRINTS" id="PR00411">
    <property type="entry name" value="PNDRDTASEI"/>
</dbReference>
<gene>
    <name evidence="7" type="primary">rubB</name>
    <name evidence="7" type="ordered locus">ROP_pROB01-04380</name>
</gene>
<dbReference type="InterPro" id="IPR023753">
    <property type="entry name" value="FAD/NAD-binding_dom"/>
</dbReference>
<keyword evidence="2" id="KW-0285">Flavoprotein</keyword>
<accession>C1BC82</accession>
<evidence type="ECO:0000313" key="7">
    <source>
        <dbReference type="EMBL" id="BAH55937.1"/>
    </source>
</evidence>
<dbReference type="Proteomes" id="UP000002212">
    <property type="component" value="Plasmid pROB01"/>
</dbReference>
<dbReference type="GO" id="GO:0005737">
    <property type="term" value="C:cytoplasm"/>
    <property type="evidence" value="ECO:0007669"/>
    <property type="project" value="TreeGrafter"/>
</dbReference>
<dbReference type="InterPro" id="IPR050446">
    <property type="entry name" value="FAD-oxidoreductase/Apoptosis"/>
</dbReference>
<organism evidence="7 8">
    <name type="scientific">Rhodococcus opacus (strain B4)</name>
    <dbReference type="NCBI Taxonomy" id="632772"/>
    <lineage>
        <taxon>Bacteria</taxon>
        <taxon>Bacillati</taxon>
        <taxon>Actinomycetota</taxon>
        <taxon>Actinomycetes</taxon>
        <taxon>Mycobacteriales</taxon>
        <taxon>Nocardiaceae</taxon>
        <taxon>Rhodococcus</taxon>
    </lineage>
</organism>
<keyword evidence="3" id="KW-0274">FAD</keyword>
<dbReference type="EMBL" id="AP011116">
    <property type="protein sequence ID" value="BAH55937.1"/>
    <property type="molecule type" value="Genomic_DNA"/>
</dbReference>
<evidence type="ECO:0000259" key="5">
    <source>
        <dbReference type="Pfam" id="PF07992"/>
    </source>
</evidence>
<sequence>MTTMVIVGTGIAGATAAETLRAEGFSGRIVMVGDEPSLPYRRPALSKDLLAGTMTAERALLKSDTAWTEKDIDIRSGISAETIDPERRTVALSDGETLTFEALLLATGGRAREFATRSGERIHTLRGLADTTSLRDAIIGAGSVLIVGGGLIGSEVAATARSLGTEVTILEAAEAPLIRILPPAISKMYRQLHAEHGVTMETGVSLTSLTLDDHGVVATDTEGRTWSAGMALVAIGMAPNTELAASARLSIDNGIVVDEHFRTSASGIYAAGDVANCPNPIIGGRHRTEHWNSAMSQGAAAAKAMLGRPALFTEVPWAWSTQYGHNLQFAGWPRADDDLIVRGSLDDRNFTALFSRNRMLVGAVSVGRPKDIRAARELIQHRSPLDQQALRDEDTSLADLAAIRRETAPRSVAPIDSVHG</sequence>